<evidence type="ECO:0000256" key="2">
    <source>
        <dbReference type="SAM" id="Phobius"/>
    </source>
</evidence>
<dbReference type="InterPro" id="IPR002931">
    <property type="entry name" value="Transglutaminase-like"/>
</dbReference>
<dbReference type="Proteomes" id="UP000187486">
    <property type="component" value="Unassembled WGS sequence"/>
</dbReference>
<gene>
    <name evidence="4" type="ORF">BS329_37510</name>
</gene>
<feature type="transmembrane region" description="Helical" evidence="2">
    <location>
        <begin position="116"/>
        <end position="135"/>
    </location>
</feature>
<dbReference type="Pfam" id="PF01841">
    <property type="entry name" value="Transglut_core"/>
    <property type="match status" value="1"/>
</dbReference>
<reference evidence="4 5" key="1">
    <citation type="submission" date="2016-01" db="EMBL/GenBank/DDBJ databases">
        <title>Amycolatopsis coloradensis genome sequencing and assembly.</title>
        <authorList>
            <person name="Mayilraj S."/>
        </authorList>
    </citation>
    <scope>NUCLEOTIDE SEQUENCE [LARGE SCALE GENOMIC DNA]</scope>
    <source>
        <strain evidence="4 5">DSM 44225</strain>
    </source>
</reference>
<feature type="transmembrane region" description="Helical" evidence="2">
    <location>
        <begin position="563"/>
        <end position="589"/>
    </location>
</feature>
<dbReference type="SUPFAM" id="SSF54001">
    <property type="entry name" value="Cysteine proteinases"/>
    <property type="match status" value="1"/>
</dbReference>
<dbReference type="InterPro" id="IPR052901">
    <property type="entry name" value="Bact_TGase-like"/>
</dbReference>
<dbReference type="InterPro" id="IPR021878">
    <property type="entry name" value="TgpA_N"/>
</dbReference>
<dbReference type="Pfam" id="PF11992">
    <property type="entry name" value="TgpA_N"/>
    <property type="match status" value="1"/>
</dbReference>
<dbReference type="InterPro" id="IPR038765">
    <property type="entry name" value="Papain-like_cys_pep_sf"/>
</dbReference>
<feature type="transmembrane region" description="Helical" evidence="2">
    <location>
        <begin position="56"/>
        <end position="75"/>
    </location>
</feature>
<dbReference type="Gene3D" id="3.10.620.30">
    <property type="match status" value="1"/>
</dbReference>
<dbReference type="SMART" id="SM00460">
    <property type="entry name" value="TGc"/>
    <property type="match status" value="1"/>
</dbReference>
<evidence type="ECO:0000313" key="5">
    <source>
        <dbReference type="Proteomes" id="UP000187486"/>
    </source>
</evidence>
<keyword evidence="2" id="KW-0812">Transmembrane</keyword>
<name>A0A1R0KFL2_9PSEU</name>
<feature type="domain" description="Transglutaminase-like" evidence="3">
    <location>
        <begin position="441"/>
        <end position="512"/>
    </location>
</feature>
<protein>
    <recommendedName>
        <fullName evidence="3">Transglutaminase-like domain-containing protein</fullName>
    </recommendedName>
</protein>
<dbReference type="EMBL" id="MQUQ01000028">
    <property type="protein sequence ID" value="OLZ44174.1"/>
    <property type="molecule type" value="Genomic_DNA"/>
</dbReference>
<feature type="transmembrane region" description="Helical" evidence="2">
    <location>
        <begin position="195"/>
        <end position="213"/>
    </location>
</feature>
<feature type="transmembrane region" description="Helical" evidence="2">
    <location>
        <begin position="20"/>
        <end position="44"/>
    </location>
</feature>
<evidence type="ECO:0000259" key="3">
    <source>
        <dbReference type="SMART" id="SM00460"/>
    </source>
</evidence>
<organism evidence="4 5">
    <name type="scientific">Amycolatopsis coloradensis</name>
    <dbReference type="NCBI Taxonomy" id="76021"/>
    <lineage>
        <taxon>Bacteria</taxon>
        <taxon>Bacillati</taxon>
        <taxon>Actinomycetota</taxon>
        <taxon>Actinomycetes</taxon>
        <taxon>Pseudonocardiales</taxon>
        <taxon>Pseudonocardiaceae</taxon>
        <taxon>Amycolatopsis</taxon>
    </lineage>
</organism>
<feature type="region of interest" description="Disordered" evidence="1">
    <location>
        <begin position="534"/>
        <end position="558"/>
    </location>
</feature>
<keyword evidence="2" id="KW-1133">Transmembrane helix</keyword>
<accession>A0A1R0KFL2</accession>
<feature type="transmembrane region" description="Helical" evidence="2">
    <location>
        <begin position="167"/>
        <end position="188"/>
    </location>
</feature>
<dbReference type="PANTHER" id="PTHR42736">
    <property type="entry name" value="PROTEIN-GLUTAMINE GAMMA-GLUTAMYLTRANSFERASE"/>
    <property type="match status" value="1"/>
</dbReference>
<sequence>MTARSGDVAVFTAASLGGLLFAPVFGLLPLLVPIGAMVLVTYGVTELGRRIPRLIPWRPVIAVVAGLLAVVETALPGTTVAGIPTGESVAVLAEGAVHGWQLTLQSTWPARPEPRLLAFVPLAVLVAAVLGIEILHRLRRPLLALVPGLLVLVLSQAYVAVTGVAAVATGLGYAAIAGLALAGGGSIAWPRLLKLIMPAVVLGTVGALALTVTDPLANPAYSLKDDQPVPLTEDSVVSPLSEVAYRSKNPAPQVFRYTGDTPAARRWPLAVLDGFDGSNWFPGGGFRRMGAEITPGPGIEVPVTRRQAAIELTGTSGPWLPGQPSPASVTGIDALVDEARGTLVAGRPMPSIHYTLAWWEPEVGADVLRGAGMAAGLQGGLGGLATVPPAIDELADRVLPELRPSFQTAVALERHLAENYRQATGDDLPTGHGWPQLSRFLLADKRGTSEQFAAAYVVLARLKGIPARLVVGYRAPERAEAEGARVVRNADILAWPEVAVDKVGWVPLDPAGAAKQSGSGSASGITAAVAEVRTQLPPERNLRNPELPPGESEEDEPVDGTDWAAIAIVTGIGLGGFLVLWGAGVPAVTGFRAWRRRRRNGKAGVIAAWAEARDRLRAHGVPVTAGMTVRDLAASAAAFGQKSIVDGLDALARSVDAALWSGAAPDVADEAWASVSTVRKGLGRRPWRARLRAAVHAGILFPPRGD</sequence>
<dbReference type="AlphaFoldDB" id="A0A1R0KFL2"/>
<evidence type="ECO:0000256" key="1">
    <source>
        <dbReference type="SAM" id="MobiDB-lite"/>
    </source>
</evidence>
<dbReference type="STRING" id="76021.BS329_37510"/>
<evidence type="ECO:0000313" key="4">
    <source>
        <dbReference type="EMBL" id="OLZ44174.1"/>
    </source>
</evidence>
<proteinExistence type="predicted"/>
<keyword evidence="5" id="KW-1185">Reference proteome</keyword>
<comment type="caution">
    <text evidence="4">The sequence shown here is derived from an EMBL/GenBank/DDBJ whole genome shotgun (WGS) entry which is preliminary data.</text>
</comment>
<keyword evidence="2" id="KW-0472">Membrane</keyword>
<dbReference type="PANTHER" id="PTHR42736:SF1">
    <property type="entry name" value="PROTEIN-GLUTAMINE GAMMA-GLUTAMYLTRANSFERASE"/>
    <property type="match status" value="1"/>
</dbReference>
<feature type="transmembrane region" description="Helical" evidence="2">
    <location>
        <begin position="142"/>
        <end position="161"/>
    </location>
</feature>